<evidence type="ECO:0000259" key="3">
    <source>
        <dbReference type="PROSITE" id="PS51425"/>
    </source>
</evidence>
<dbReference type="GO" id="GO:0000785">
    <property type="term" value="C:chromatin"/>
    <property type="evidence" value="ECO:0007669"/>
    <property type="project" value="TreeGrafter"/>
</dbReference>
<feature type="domain" description="SCD" evidence="3">
    <location>
        <begin position="7"/>
        <end position="91"/>
    </location>
</feature>
<name>A0A669QZ35_PHACC</name>
<dbReference type="InterPro" id="IPR039662">
    <property type="entry name" value="Cohesin_Scc3/SA"/>
</dbReference>
<sequence length="107" mass="12087">GVPTQLREQQKEDVVPDIRAACMEELGVWMRGFPASFLSDGHLKYLGWNLHDKPLVRLRCVRSLRALYALPDTAAQMELFTGRFKVRRGPTAPQPQPHNHSPITTAP</sequence>
<proteinExistence type="inferred from homology"/>
<dbReference type="OMA" id="YGHRDTA"/>
<dbReference type="GO" id="GO:0007062">
    <property type="term" value="P:sister chromatid cohesion"/>
    <property type="evidence" value="ECO:0007669"/>
    <property type="project" value="TreeGrafter"/>
</dbReference>
<comment type="similarity">
    <text evidence="1">Belongs to the SCC3 family.</text>
</comment>
<evidence type="ECO:0000256" key="1">
    <source>
        <dbReference type="ARBA" id="ARBA00005486"/>
    </source>
</evidence>
<evidence type="ECO:0000313" key="5">
    <source>
        <dbReference type="Proteomes" id="UP000472261"/>
    </source>
</evidence>
<evidence type="ECO:0000313" key="4">
    <source>
        <dbReference type="Ensembl" id="ENSPCLP00000025015.1"/>
    </source>
</evidence>
<dbReference type="PROSITE" id="PS51425">
    <property type="entry name" value="SCD"/>
    <property type="match status" value="1"/>
</dbReference>
<protein>
    <recommendedName>
        <fullName evidence="3">SCD domain-containing protein</fullName>
    </recommendedName>
</protein>
<dbReference type="Ensembl" id="ENSPCLT00000034677.1">
    <property type="protein sequence ID" value="ENSPCLP00000025015.1"/>
    <property type="gene ID" value="ENSPCLG00000022027.1"/>
</dbReference>
<dbReference type="PANTHER" id="PTHR11199">
    <property type="entry name" value="STROMAL ANTIGEN"/>
    <property type="match status" value="1"/>
</dbReference>
<dbReference type="AlphaFoldDB" id="A0A669QZ35"/>
<dbReference type="PANTHER" id="PTHR11199:SF0">
    <property type="entry name" value="LD34181P-RELATED"/>
    <property type="match status" value="1"/>
</dbReference>
<feature type="compositionally biased region" description="Polar residues" evidence="2">
    <location>
        <begin position="97"/>
        <end position="107"/>
    </location>
</feature>
<reference evidence="4" key="1">
    <citation type="submission" date="2025-08" db="UniProtKB">
        <authorList>
            <consortium name="Ensembl"/>
        </authorList>
    </citation>
    <scope>IDENTIFICATION</scope>
</reference>
<feature type="region of interest" description="Disordered" evidence="2">
    <location>
        <begin position="86"/>
        <end position="107"/>
    </location>
</feature>
<keyword evidence="5" id="KW-1185">Reference proteome</keyword>
<dbReference type="InterPro" id="IPR020839">
    <property type="entry name" value="SCD"/>
</dbReference>
<accession>A0A669QZ35</accession>
<dbReference type="GO" id="GO:0008278">
    <property type="term" value="C:cohesin complex"/>
    <property type="evidence" value="ECO:0007669"/>
    <property type="project" value="TreeGrafter"/>
</dbReference>
<dbReference type="Pfam" id="PF21581">
    <property type="entry name" value="SCD"/>
    <property type="match status" value="1"/>
</dbReference>
<dbReference type="GO" id="GO:0005634">
    <property type="term" value="C:nucleus"/>
    <property type="evidence" value="ECO:0007669"/>
    <property type="project" value="TreeGrafter"/>
</dbReference>
<organism evidence="4 5">
    <name type="scientific">Phasianus colchicus</name>
    <name type="common">Common pheasant</name>
    <dbReference type="NCBI Taxonomy" id="9054"/>
    <lineage>
        <taxon>Eukaryota</taxon>
        <taxon>Metazoa</taxon>
        <taxon>Chordata</taxon>
        <taxon>Craniata</taxon>
        <taxon>Vertebrata</taxon>
        <taxon>Euteleostomi</taxon>
        <taxon>Archelosauria</taxon>
        <taxon>Archosauria</taxon>
        <taxon>Dinosauria</taxon>
        <taxon>Saurischia</taxon>
        <taxon>Theropoda</taxon>
        <taxon>Coelurosauria</taxon>
        <taxon>Aves</taxon>
        <taxon>Neognathae</taxon>
        <taxon>Galloanserae</taxon>
        <taxon>Galliformes</taxon>
        <taxon>Phasianidae</taxon>
        <taxon>Phasianinae</taxon>
        <taxon>Phasianus</taxon>
    </lineage>
</organism>
<dbReference type="GO" id="GO:0003682">
    <property type="term" value="F:chromatin binding"/>
    <property type="evidence" value="ECO:0007669"/>
    <property type="project" value="TreeGrafter"/>
</dbReference>
<dbReference type="Proteomes" id="UP000472261">
    <property type="component" value="Unplaced"/>
</dbReference>
<evidence type="ECO:0000256" key="2">
    <source>
        <dbReference type="SAM" id="MobiDB-lite"/>
    </source>
</evidence>
<reference evidence="4" key="2">
    <citation type="submission" date="2025-09" db="UniProtKB">
        <authorList>
            <consortium name="Ensembl"/>
        </authorList>
    </citation>
    <scope>IDENTIFICATION</scope>
</reference>